<dbReference type="AlphaFoldDB" id="A0A6F9Y7Z0"/>
<reference evidence="1" key="1">
    <citation type="submission" date="2019-10" db="EMBL/GenBank/DDBJ databases">
        <title>Lactobacillus agilis SN811 Whole Genome Sequencing Project.</title>
        <authorList>
            <person name="Suzuki S."/>
            <person name="Endo A."/>
            <person name="Maeno S."/>
            <person name="Shiwa Y."/>
            <person name="Matsutani M."/>
            <person name="Kajikawa A."/>
        </authorList>
    </citation>
    <scope>NUCLEOTIDE SEQUENCE</scope>
    <source>
        <strain evidence="1">SN811</strain>
    </source>
</reference>
<sequence length="59" mass="6786">MVVENPAKNQVILNCSLAPFTGEFFSQIQIRHLFANKKISPSTINIRNLGRNYFFQNQS</sequence>
<proteinExistence type="predicted"/>
<dbReference type="EMBL" id="BLAP01000075">
    <property type="protein sequence ID" value="GET13684.1"/>
    <property type="molecule type" value="Genomic_DNA"/>
</dbReference>
<dbReference type="Proteomes" id="UP000494160">
    <property type="component" value="Unassembled WGS sequence"/>
</dbReference>
<organism evidence="1">
    <name type="scientific">Ligilactobacillus agilis</name>
    <dbReference type="NCBI Taxonomy" id="1601"/>
    <lineage>
        <taxon>Bacteria</taxon>
        <taxon>Bacillati</taxon>
        <taxon>Bacillota</taxon>
        <taxon>Bacilli</taxon>
        <taxon>Lactobacillales</taxon>
        <taxon>Lactobacillaceae</taxon>
        <taxon>Ligilactobacillus</taxon>
    </lineage>
</organism>
<protein>
    <submittedName>
        <fullName evidence="1">Uncharacterized protein</fullName>
    </submittedName>
</protein>
<name>A0A6F9Y7Z0_9LACO</name>
<evidence type="ECO:0000313" key="1">
    <source>
        <dbReference type="EMBL" id="GET13684.1"/>
    </source>
</evidence>
<gene>
    <name evidence="1" type="ORF">SN811_21840</name>
</gene>
<comment type="caution">
    <text evidence="1">The sequence shown here is derived from an EMBL/GenBank/DDBJ whole genome shotgun (WGS) entry which is preliminary data.</text>
</comment>
<accession>A0A6F9Y7Z0</accession>